<dbReference type="OrthoDB" id="10552043at2759"/>
<gene>
    <name evidence="2" type="ORF">OXX778_LOCUS2100</name>
</gene>
<evidence type="ECO:0000313" key="3">
    <source>
        <dbReference type="Proteomes" id="UP000663879"/>
    </source>
</evidence>
<evidence type="ECO:0000256" key="1">
    <source>
        <dbReference type="SAM" id="MobiDB-lite"/>
    </source>
</evidence>
<feature type="region of interest" description="Disordered" evidence="1">
    <location>
        <begin position="118"/>
        <end position="147"/>
    </location>
</feature>
<name>A0A813MGQ1_9BILA</name>
<dbReference type="EMBL" id="CAJNOC010000155">
    <property type="protein sequence ID" value="CAF0720320.1"/>
    <property type="molecule type" value="Genomic_DNA"/>
</dbReference>
<proteinExistence type="predicted"/>
<keyword evidence="3" id="KW-1185">Reference proteome</keyword>
<feature type="region of interest" description="Disordered" evidence="1">
    <location>
        <begin position="58"/>
        <end position="86"/>
    </location>
</feature>
<evidence type="ECO:0000313" key="2">
    <source>
        <dbReference type="EMBL" id="CAF0720320.1"/>
    </source>
</evidence>
<dbReference type="AlphaFoldDB" id="A0A813MGQ1"/>
<protein>
    <submittedName>
        <fullName evidence="2">Uncharacterized protein</fullName>
    </submittedName>
</protein>
<sequence>MTKNQIDLIPKRLEFKSLTDLNLKASEDVLFKNLNKIKYQYLLDNVVRSNDSIKLPSVRTDSLHESSVNGHKLSEGNYDPPRRKSSWASNDSYYNSIEKTNVHPYFWISRESRLSETKIKPPSRLPSIKIDTSKIEPKKSNDTISENQKSDSILRFKVDSFLSIKSNSQINLRKSHKSSVDFSENDSLSTTEDDDVFINNSEIIKQQKYDKNDKKQKNLSPLRTRRTVLSESELKSLKISEKFMKDAKNMIYIPEQNSFCPRNTFYYLNSSKK</sequence>
<reference evidence="2" key="1">
    <citation type="submission" date="2021-02" db="EMBL/GenBank/DDBJ databases">
        <authorList>
            <person name="Nowell W R."/>
        </authorList>
    </citation>
    <scope>NUCLEOTIDE SEQUENCE</scope>
    <source>
        <strain evidence="2">Ploen Becks lab</strain>
    </source>
</reference>
<organism evidence="2 3">
    <name type="scientific">Brachionus calyciflorus</name>
    <dbReference type="NCBI Taxonomy" id="104777"/>
    <lineage>
        <taxon>Eukaryota</taxon>
        <taxon>Metazoa</taxon>
        <taxon>Spiralia</taxon>
        <taxon>Gnathifera</taxon>
        <taxon>Rotifera</taxon>
        <taxon>Eurotatoria</taxon>
        <taxon>Monogononta</taxon>
        <taxon>Pseudotrocha</taxon>
        <taxon>Ploima</taxon>
        <taxon>Brachionidae</taxon>
        <taxon>Brachionus</taxon>
    </lineage>
</organism>
<feature type="compositionally biased region" description="Basic and acidic residues" evidence="1">
    <location>
        <begin position="131"/>
        <end position="141"/>
    </location>
</feature>
<dbReference type="Proteomes" id="UP000663879">
    <property type="component" value="Unassembled WGS sequence"/>
</dbReference>
<accession>A0A813MGQ1</accession>
<comment type="caution">
    <text evidence="2">The sequence shown here is derived from an EMBL/GenBank/DDBJ whole genome shotgun (WGS) entry which is preliminary data.</text>
</comment>